<dbReference type="STRING" id="93759.A0A1R3KNJ0"/>
<dbReference type="AlphaFoldDB" id="A0A1R3KNJ0"/>
<reference evidence="4" key="1">
    <citation type="submission" date="2013-09" db="EMBL/GenBank/DDBJ databases">
        <title>Corchorus olitorius genome sequencing.</title>
        <authorList>
            <person name="Alam M."/>
            <person name="Haque M.S."/>
            <person name="Islam M.S."/>
            <person name="Emdad E.M."/>
            <person name="Islam M.M."/>
            <person name="Ahmed B."/>
            <person name="Halim A."/>
            <person name="Hossen Q.M.M."/>
            <person name="Hossain M.Z."/>
            <person name="Ahmed R."/>
            <person name="Khan M.M."/>
            <person name="Islam R."/>
            <person name="Rashid M.M."/>
            <person name="Khan S.A."/>
            <person name="Rahman M.S."/>
            <person name="Alam M."/>
            <person name="Yahiya A.S."/>
            <person name="Khan M.S."/>
            <person name="Azam M.S."/>
            <person name="Haque T."/>
            <person name="Lashkar M.Z.H."/>
            <person name="Akhand A.I."/>
            <person name="Morshed G."/>
            <person name="Roy S."/>
            <person name="Uddin K.S."/>
            <person name="Rabeya T."/>
            <person name="Hossain A.S."/>
            <person name="Chowdhury A."/>
            <person name="Snigdha A.R."/>
            <person name="Mortoza M.S."/>
            <person name="Matin S.A."/>
            <person name="Hoque S.M.E."/>
            <person name="Islam M.K."/>
            <person name="Roy D.K."/>
            <person name="Haider R."/>
            <person name="Moosa M.M."/>
            <person name="Elias S.M."/>
            <person name="Hasan A.M."/>
            <person name="Jahan S."/>
            <person name="Shafiuddin M."/>
            <person name="Mahmood N."/>
            <person name="Shommy N.S."/>
        </authorList>
    </citation>
    <scope>NUCLEOTIDE SEQUENCE [LARGE SCALE GENOMIC DNA]</scope>
    <source>
        <strain evidence="4">cv. O-4</strain>
    </source>
</reference>
<dbReference type="Gene3D" id="3.80.10.10">
    <property type="entry name" value="Ribonuclease Inhibitor"/>
    <property type="match status" value="1"/>
</dbReference>
<dbReference type="GO" id="GO:0016020">
    <property type="term" value="C:membrane"/>
    <property type="evidence" value="ECO:0007669"/>
    <property type="project" value="TreeGrafter"/>
</dbReference>
<protein>
    <submittedName>
        <fullName evidence="3">Uncharacterized protein</fullName>
    </submittedName>
</protein>
<comment type="caution">
    <text evidence="3">The sequence shown here is derived from an EMBL/GenBank/DDBJ whole genome shotgun (WGS) entry which is preliminary data.</text>
</comment>
<dbReference type="Gene3D" id="3.30.450.60">
    <property type="match status" value="1"/>
</dbReference>
<dbReference type="PANTHER" id="PTHR24185">
    <property type="entry name" value="CALCIUM-INDEPENDENT PHOSPHOLIPASE A2-GAMMA"/>
    <property type="match status" value="1"/>
</dbReference>
<keyword evidence="2" id="KW-0442">Lipid degradation</keyword>
<keyword evidence="4" id="KW-1185">Reference proteome</keyword>
<dbReference type="GO" id="GO:0016042">
    <property type="term" value="P:lipid catabolic process"/>
    <property type="evidence" value="ECO:0007669"/>
    <property type="project" value="UniProtKB-KW"/>
</dbReference>
<keyword evidence="2" id="KW-0443">Lipid metabolism</keyword>
<organism evidence="3 4">
    <name type="scientific">Corchorus olitorius</name>
    <dbReference type="NCBI Taxonomy" id="93759"/>
    <lineage>
        <taxon>Eukaryota</taxon>
        <taxon>Viridiplantae</taxon>
        <taxon>Streptophyta</taxon>
        <taxon>Embryophyta</taxon>
        <taxon>Tracheophyta</taxon>
        <taxon>Spermatophyta</taxon>
        <taxon>Magnoliopsida</taxon>
        <taxon>eudicotyledons</taxon>
        <taxon>Gunneridae</taxon>
        <taxon>Pentapetalae</taxon>
        <taxon>rosids</taxon>
        <taxon>malvids</taxon>
        <taxon>Malvales</taxon>
        <taxon>Malvaceae</taxon>
        <taxon>Grewioideae</taxon>
        <taxon>Apeibeae</taxon>
        <taxon>Corchorus</taxon>
    </lineage>
</organism>
<evidence type="ECO:0000313" key="3">
    <source>
        <dbReference type="EMBL" id="OMP08657.1"/>
    </source>
</evidence>
<dbReference type="InterPro" id="IPR032675">
    <property type="entry name" value="LRR_dom_sf"/>
</dbReference>
<evidence type="ECO:0000313" key="4">
    <source>
        <dbReference type="Proteomes" id="UP000187203"/>
    </source>
</evidence>
<dbReference type="SUPFAM" id="SSF52075">
    <property type="entry name" value="Outer arm dynein light chain 1"/>
    <property type="match status" value="1"/>
</dbReference>
<dbReference type="PANTHER" id="PTHR24185:SF1">
    <property type="entry name" value="CALCIUM-INDEPENDENT PHOSPHOLIPASE A2-GAMMA"/>
    <property type="match status" value="1"/>
</dbReference>
<dbReference type="GO" id="GO:0004620">
    <property type="term" value="F:phospholipase activity"/>
    <property type="evidence" value="ECO:0007669"/>
    <property type="project" value="TreeGrafter"/>
</dbReference>
<dbReference type="GO" id="GO:0006631">
    <property type="term" value="P:fatty acid metabolic process"/>
    <property type="evidence" value="ECO:0007669"/>
    <property type="project" value="TreeGrafter"/>
</dbReference>
<dbReference type="OrthoDB" id="1749391at2759"/>
<dbReference type="Proteomes" id="UP000187203">
    <property type="component" value="Unassembled WGS sequence"/>
</dbReference>
<evidence type="ECO:0000256" key="1">
    <source>
        <dbReference type="ARBA" id="ARBA00022801"/>
    </source>
</evidence>
<sequence length="223" mass="24795">MLFVYMYEENELILASVLQGLYDVVALLLREALENLDLIFLCIDEIVDQGKSGNSEYACFSSIVRAVLPPELGELKTLKVLGADYNMLVSVPVELRQCVRLVELALEHNTLDCPLLDFSAMTELLILSLCTGQDYNARLVDMDMISMISSDNRHVMYTAGMVANNPSIFTIREAQLLWPDTKIDGLVSISCGSFTYKGQKKGGWCYVDTGQVLIESACSVDRV</sequence>
<accession>A0A1R3KNJ0</accession>
<dbReference type="EMBL" id="AWUE01012656">
    <property type="protein sequence ID" value="OMP08657.1"/>
    <property type="molecule type" value="Genomic_DNA"/>
</dbReference>
<name>A0A1R3KNJ0_9ROSI</name>
<evidence type="ECO:0000256" key="2">
    <source>
        <dbReference type="ARBA" id="ARBA00022963"/>
    </source>
</evidence>
<proteinExistence type="predicted"/>
<keyword evidence="1" id="KW-0378">Hydrolase</keyword>
<gene>
    <name evidence="3" type="ORF">COLO4_06246</name>
</gene>